<reference evidence="1 2" key="1">
    <citation type="journal article" date="2014" name="Genome Announc.">
        <title>Complete genome sequence of Magnetospirillum gryphiswaldense MSR-1.</title>
        <authorList>
            <person name="Wang X."/>
            <person name="Wang Q."/>
            <person name="Zhang W."/>
            <person name="Wang Y."/>
            <person name="Li L."/>
            <person name="Wen T."/>
            <person name="Zhang T."/>
            <person name="Zhang Y."/>
            <person name="Xu J."/>
            <person name="Hu J."/>
            <person name="Li S."/>
            <person name="Liu L."/>
            <person name="Liu J."/>
            <person name="Jiang W."/>
            <person name="Tian J."/>
            <person name="Li Y."/>
            <person name="Schuler D."/>
            <person name="Wang L."/>
            <person name="Li J."/>
        </authorList>
    </citation>
    <scope>NUCLEOTIDE SEQUENCE [LARGE SCALE GENOMIC DNA]</scope>
    <source>
        <strain evidence="2">DSM 6361 / JCM 21280 / NBRC 15271 / MSR-1</strain>
    </source>
</reference>
<proteinExistence type="predicted"/>
<dbReference type="Proteomes" id="UP000018922">
    <property type="component" value="Chromosome I"/>
</dbReference>
<dbReference type="HOGENOM" id="CLU_222168_0_0_5"/>
<keyword evidence="2" id="KW-1185">Reference proteome</keyword>
<gene>
    <name evidence="1" type="ordered locus">MGMSRv2__0098</name>
</gene>
<name>V6EYM2_MAGGM</name>
<sequence>MLDALEYIGKI</sequence>
<evidence type="ECO:0000313" key="1">
    <source>
        <dbReference type="EMBL" id="CDK97313.1"/>
    </source>
</evidence>
<evidence type="ECO:0000313" key="2">
    <source>
        <dbReference type="Proteomes" id="UP000018922"/>
    </source>
</evidence>
<organism evidence="1 2">
    <name type="scientific">Magnetospirillum gryphiswaldense (strain DSM 6361 / JCM 21280 / NBRC 15271 / MSR-1)</name>
    <dbReference type="NCBI Taxonomy" id="431944"/>
    <lineage>
        <taxon>Bacteria</taxon>
        <taxon>Pseudomonadati</taxon>
        <taxon>Pseudomonadota</taxon>
        <taxon>Alphaproteobacteria</taxon>
        <taxon>Rhodospirillales</taxon>
        <taxon>Rhodospirillaceae</taxon>
        <taxon>Magnetospirillum</taxon>
    </lineage>
</organism>
<protein>
    <submittedName>
        <fullName evidence="1">Uncharacterized protein</fullName>
    </submittedName>
</protein>
<dbReference type="EMBL" id="HG794546">
    <property type="protein sequence ID" value="CDK97313.1"/>
    <property type="molecule type" value="Genomic_DNA"/>
</dbReference>
<dbReference type="KEGG" id="mgy:MGMSRv2__0098"/>
<accession>V6EYM2</accession>